<name>A0ABQ8URV8_9EUKA</name>
<protein>
    <recommendedName>
        <fullName evidence="3">Endonuclease/exonuclease/phosphatase domain-containing protein</fullName>
    </recommendedName>
</protein>
<dbReference type="Proteomes" id="UP001141327">
    <property type="component" value="Unassembled WGS sequence"/>
</dbReference>
<dbReference type="InterPro" id="IPR036691">
    <property type="entry name" value="Endo/exonu/phosph_ase_sf"/>
</dbReference>
<accession>A0ABQ8URV8</accession>
<reference evidence="1" key="1">
    <citation type="journal article" date="2022" name="bioRxiv">
        <title>Genomics of Preaxostyla Flagellates Illuminates Evolutionary Transitions and the Path Towards Mitochondrial Loss.</title>
        <authorList>
            <person name="Novak L.V.F."/>
            <person name="Treitli S.C."/>
            <person name="Pyrih J."/>
            <person name="Halakuc P."/>
            <person name="Pipaliya S.V."/>
            <person name="Vacek V."/>
            <person name="Brzon O."/>
            <person name="Soukal P."/>
            <person name="Eme L."/>
            <person name="Dacks J.B."/>
            <person name="Karnkowska A."/>
            <person name="Elias M."/>
            <person name="Hampl V."/>
        </authorList>
    </citation>
    <scope>NUCLEOTIDE SEQUENCE</scope>
    <source>
        <strain evidence="1">RCP-MX</strain>
    </source>
</reference>
<dbReference type="SUPFAM" id="SSF56219">
    <property type="entry name" value="DNase I-like"/>
    <property type="match status" value="1"/>
</dbReference>
<evidence type="ECO:0008006" key="3">
    <source>
        <dbReference type="Google" id="ProtNLM"/>
    </source>
</evidence>
<evidence type="ECO:0000313" key="2">
    <source>
        <dbReference type="Proteomes" id="UP001141327"/>
    </source>
</evidence>
<proteinExistence type="predicted"/>
<organism evidence="1 2">
    <name type="scientific">Paratrimastix pyriformis</name>
    <dbReference type="NCBI Taxonomy" id="342808"/>
    <lineage>
        <taxon>Eukaryota</taxon>
        <taxon>Metamonada</taxon>
        <taxon>Preaxostyla</taxon>
        <taxon>Paratrimastigidae</taxon>
        <taxon>Paratrimastix</taxon>
    </lineage>
</organism>
<sequence length="84" mass="9185">MAGFECNAPKYSEAARRAVGAGRPEPGTTWWRTERNAVVIDYILVGTEVSGGWAVEQFGVLAETYDGRPPSDHRPILAELRPSP</sequence>
<dbReference type="Gene3D" id="3.60.10.10">
    <property type="entry name" value="Endonuclease/exonuclease/phosphatase"/>
    <property type="match status" value="1"/>
</dbReference>
<comment type="caution">
    <text evidence="1">The sequence shown here is derived from an EMBL/GenBank/DDBJ whole genome shotgun (WGS) entry which is preliminary data.</text>
</comment>
<evidence type="ECO:0000313" key="1">
    <source>
        <dbReference type="EMBL" id="KAJ4461862.1"/>
    </source>
</evidence>
<dbReference type="EMBL" id="JAPMOS010000005">
    <property type="protein sequence ID" value="KAJ4461862.1"/>
    <property type="molecule type" value="Genomic_DNA"/>
</dbReference>
<keyword evidence="2" id="KW-1185">Reference proteome</keyword>
<gene>
    <name evidence="1" type="ORF">PAPYR_1543</name>
</gene>